<evidence type="ECO:0000256" key="3">
    <source>
        <dbReference type="ARBA" id="ARBA00006577"/>
    </source>
</evidence>
<dbReference type="Pfam" id="PF00254">
    <property type="entry name" value="FKBP_C"/>
    <property type="match status" value="1"/>
</dbReference>
<dbReference type="GO" id="GO:0003755">
    <property type="term" value="F:peptidyl-prolyl cis-trans isomerase activity"/>
    <property type="evidence" value="ECO:0007669"/>
    <property type="project" value="UniProtKB-EC"/>
</dbReference>
<name>A0ABZ3H972_9BACT</name>
<dbReference type="InterPro" id="IPR046357">
    <property type="entry name" value="PPIase_dom_sf"/>
</dbReference>
<organism evidence="12 13">
    <name type="scientific">Sulfurimonas diazotrophicus</name>
    <dbReference type="NCBI Taxonomy" id="3131939"/>
    <lineage>
        <taxon>Bacteria</taxon>
        <taxon>Pseudomonadati</taxon>
        <taxon>Campylobacterota</taxon>
        <taxon>Epsilonproteobacteria</taxon>
        <taxon>Campylobacterales</taxon>
        <taxon>Sulfurimonadaceae</taxon>
        <taxon>Sulfurimonas</taxon>
    </lineage>
</organism>
<dbReference type="Proteomes" id="UP001447842">
    <property type="component" value="Chromosome"/>
</dbReference>
<feature type="domain" description="PPIase FKBP-type" evidence="11">
    <location>
        <begin position="6"/>
        <end position="94"/>
    </location>
</feature>
<dbReference type="PANTHER" id="PTHR47861:SF3">
    <property type="entry name" value="FKBP-TYPE PEPTIDYL-PROLYL CIS-TRANS ISOMERASE SLYD"/>
    <property type="match status" value="1"/>
</dbReference>
<dbReference type="RefSeq" id="WP_345971967.1">
    <property type="nucleotide sequence ID" value="NZ_CP147920.1"/>
</dbReference>
<dbReference type="EC" id="5.2.1.8" evidence="10"/>
<evidence type="ECO:0000313" key="12">
    <source>
        <dbReference type="EMBL" id="XAU14159.1"/>
    </source>
</evidence>
<sequence length="158" mass="17269">MQITKNTLVTLNYELTTADGTLLNPDDTELMYLHGGYGQIFAKLEAALEGKQVGDDVYVALSPAESFGEYDGSLLVEEALSELPDDLEVGMEIEGHLESNPDDVIIYTVKEIRGDEAVLDGNHPLAGSSLVFDGAVKEIQPLDDAAVRELLEHEHHHH</sequence>
<evidence type="ECO:0000256" key="4">
    <source>
        <dbReference type="ARBA" id="ARBA00022490"/>
    </source>
</evidence>
<keyword evidence="5 9" id="KW-0697">Rotamase</keyword>
<evidence type="ECO:0000256" key="5">
    <source>
        <dbReference type="ARBA" id="ARBA00023110"/>
    </source>
</evidence>
<evidence type="ECO:0000256" key="10">
    <source>
        <dbReference type="RuleBase" id="RU003915"/>
    </source>
</evidence>
<evidence type="ECO:0000313" key="13">
    <source>
        <dbReference type="Proteomes" id="UP001447842"/>
    </source>
</evidence>
<accession>A0ABZ3H972</accession>
<dbReference type="PROSITE" id="PS50059">
    <property type="entry name" value="FKBP_PPIASE"/>
    <property type="match status" value="1"/>
</dbReference>
<keyword evidence="7 9" id="KW-0413">Isomerase</keyword>
<comment type="function">
    <text evidence="8">Also involved in hydrogenase metallocenter assembly, probably by participating in the nickel insertion step. This function in hydrogenase biosynthesis requires chaperone activity and the presence of the metal-binding domain, but not PPIase activity.</text>
</comment>
<comment type="similarity">
    <text evidence="3 10">Belongs to the FKBP-type PPIase family.</text>
</comment>
<evidence type="ECO:0000256" key="7">
    <source>
        <dbReference type="ARBA" id="ARBA00023235"/>
    </source>
</evidence>
<keyword evidence="13" id="KW-1185">Reference proteome</keyword>
<comment type="catalytic activity">
    <reaction evidence="1 9 10">
        <text>[protein]-peptidylproline (omega=180) = [protein]-peptidylproline (omega=0)</text>
        <dbReference type="Rhea" id="RHEA:16237"/>
        <dbReference type="Rhea" id="RHEA-COMP:10747"/>
        <dbReference type="Rhea" id="RHEA-COMP:10748"/>
        <dbReference type="ChEBI" id="CHEBI:83833"/>
        <dbReference type="ChEBI" id="CHEBI:83834"/>
        <dbReference type="EC" id="5.2.1.8"/>
    </reaction>
</comment>
<evidence type="ECO:0000256" key="9">
    <source>
        <dbReference type="PROSITE-ProRule" id="PRU00277"/>
    </source>
</evidence>
<dbReference type="EMBL" id="CP147920">
    <property type="protein sequence ID" value="XAU14159.1"/>
    <property type="molecule type" value="Genomic_DNA"/>
</dbReference>
<keyword evidence="4" id="KW-0963">Cytoplasm</keyword>
<evidence type="ECO:0000259" key="11">
    <source>
        <dbReference type="PROSITE" id="PS50059"/>
    </source>
</evidence>
<evidence type="ECO:0000256" key="2">
    <source>
        <dbReference type="ARBA" id="ARBA00004496"/>
    </source>
</evidence>
<evidence type="ECO:0000256" key="1">
    <source>
        <dbReference type="ARBA" id="ARBA00000971"/>
    </source>
</evidence>
<dbReference type="Gene3D" id="3.10.50.40">
    <property type="match status" value="1"/>
</dbReference>
<evidence type="ECO:0000256" key="6">
    <source>
        <dbReference type="ARBA" id="ARBA00023186"/>
    </source>
</evidence>
<keyword evidence="6" id="KW-0143">Chaperone</keyword>
<protein>
    <recommendedName>
        <fullName evidence="10">Peptidyl-prolyl cis-trans isomerase</fullName>
        <ecNumber evidence="10">5.2.1.8</ecNumber>
    </recommendedName>
</protein>
<gene>
    <name evidence="12" type="ORF">WCY31_07805</name>
</gene>
<proteinExistence type="inferred from homology"/>
<comment type="subcellular location">
    <subcellularLocation>
        <location evidence="2">Cytoplasm</location>
    </subcellularLocation>
</comment>
<evidence type="ECO:0000256" key="8">
    <source>
        <dbReference type="ARBA" id="ARBA00037071"/>
    </source>
</evidence>
<dbReference type="SUPFAM" id="SSF54534">
    <property type="entry name" value="FKBP-like"/>
    <property type="match status" value="1"/>
</dbReference>
<dbReference type="PANTHER" id="PTHR47861">
    <property type="entry name" value="FKBP-TYPE PEPTIDYL-PROLYL CIS-TRANS ISOMERASE SLYD"/>
    <property type="match status" value="1"/>
</dbReference>
<reference evidence="12 13" key="1">
    <citation type="submission" date="2024-03" db="EMBL/GenBank/DDBJ databases">
        <title>Sulfurimonas sp. HSL3-1.</title>
        <authorList>
            <person name="Wang S."/>
        </authorList>
    </citation>
    <scope>NUCLEOTIDE SEQUENCE [LARGE SCALE GENOMIC DNA]</scope>
    <source>
        <strain evidence="12 13">HSL3-1</strain>
    </source>
</reference>
<dbReference type="InterPro" id="IPR001179">
    <property type="entry name" value="PPIase_FKBP_dom"/>
</dbReference>